<dbReference type="EMBL" id="JBHLWK010000006">
    <property type="protein sequence ID" value="MFC0203120.1"/>
    <property type="molecule type" value="Genomic_DNA"/>
</dbReference>
<dbReference type="SUPFAM" id="SSF110087">
    <property type="entry name" value="DR1885-like metal-binding protein"/>
    <property type="match status" value="1"/>
</dbReference>
<feature type="chain" id="PRO_5045494638" evidence="1">
    <location>
        <begin position="22"/>
        <end position="170"/>
    </location>
</feature>
<dbReference type="PANTHER" id="PTHR36302">
    <property type="entry name" value="BLR7088 PROTEIN"/>
    <property type="match status" value="1"/>
</dbReference>
<dbReference type="RefSeq" id="WP_379485984.1">
    <property type="nucleotide sequence ID" value="NZ_JBHLWK010000006.1"/>
</dbReference>
<comment type="caution">
    <text evidence="2">The sequence shown here is derived from an EMBL/GenBank/DDBJ whole genome shotgun (WGS) entry which is preliminary data.</text>
</comment>
<dbReference type="PROSITE" id="PS51257">
    <property type="entry name" value="PROKAR_LIPOPROTEIN"/>
    <property type="match status" value="1"/>
</dbReference>
<dbReference type="InterPro" id="IPR058248">
    <property type="entry name" value="Lxx211020-like"/>
</dbReference>
<evidence type="ECO:0000313" key="2">
    <source>
        <dbReference type="EMBL" id="MFC0203120.1"/>
    </source>
</evidence>
<sequence>MKPNRPLVLIAAIALAAGVGACSQEPDSPSEANEATVTGPVAKPGIAASDGRMVLPVVAGRPAAVYFTVRNDGAEPVTLAGVHVSGAGKAEMHQTSGGSMAAVASLPIAPGASVVFAPGGLHIMAFDLAETLKPGGTAELTLTFSDGDKLSMPLHLESMGTDAGMEGMHH</sequence>
<reference evidence="2 3" key="1">
    <citation type="submission" date="2024-09" db="EMBL/GenBank/DDBJ databases">
        <authorList>
            <person name="Sun Q."/>
            <person name="Mori K."/>
        </authorList>
    </citation>
    <scope>NUCLEOTIDE SEQUENCE [LARGE SCALE GENOMIC DNA]</scope>
    <source>
        <strain evidence="2 3">CCM 7706</strain>
    </source>
</reference>
<dbReference type="Pfam" id="PF04314">
    <property type="entry name" value="PCuAC"/>
    <property type="match status" value="1"/>
</dbReference>
<keyword evidence="1" id="KW-0732">Signal</keyword>
<protein>
    <submittedName>
        <fullName evidence="2">Copper chaperone PCu(A)C</fullName>
    </submittedName>
</protein>
<dbReference type="PANTHER" id="PTHR36302:SF1">
    <property type="entry name" value="COPPER CHAPERONE PCU(A)C"/>
    <property type="match status" value="1"/>
</dbReference>
<dbReference type="Proteomes" id="UP001589798">
    <property type="component" value="Unassembled WGS sequence"/>
</dbReference>
<proteinExistence type="predicted"/>
<organism evidence="2 3">
    <name type="scientific">Novosphingobium soli</name>
    <dbReference type="NCBI Taxonomy" id="574956"/>
    <lineage>
        <taxon>Bacteria</taxon>
        <taxon>Pseudomonadati</taxon>
        <taxon>Pseudomonadota</taxon>
        <taxon>Alphaproteobacteria</taxon>
        <taxon>Sphingomonadales</taxon>
        <taxon>Sphingomonadaceae</taxon>
        <taxon>Novosphingobium</taxon>
    </lineage>
</organism>
<feature type="signal peptide" evidence="1">
    <location>
        <begin position="1"/>
        <end position="21"/>
    </location>
</feature>
<gene>
    <name evidence="2" type="ORF">ACFFJC_02420</name>
</gene>
<name>A0ABV6CTB3_9SPHN</name>
<keyword evidence="3" id="KW-1185">Reference proteome</keyword>
<evidence type="ECO:0000256" key="1">
    <source>
        <dbReference type="SAM" id="SignalP"/>
    </source>
</evidence>
<evidence type="ECO:0000313" key="3">
    <source>
        <dbReference type="Proteomes" id="UP001589798"/>
    </source>
</evidence>
<accession>A0ABV6CTB3</accession>
<dbReference type="Gene3D" id="2.60.40.1890">
    <property type="entry name" value="PCu(A)C copper chaperone"/>
    <property type="match status" value="1"/>
</dbReference>
<dbReference type="InterPro" id="IPR036182">
    <property type="entry name" value="PCuAC_sf"/>
</dbReference>
<dbReference type="InterPro" id="IPR007410">
    <property type="entry name" value="LpqE-like"/>
</dbReference>